<sequence length="116" mass="13017">MTDEDEFEAVVHQRICEAARITGYPFLGLRSLVREMGAYGAAKRLIAPTPQNLGRFPKGLRVLFDHSLLRDSIEQAVIEFGQSGRLFTADDVQHAEDRLALMGAVLKRRPQPSPKR</sequence>
<reference evidence="1" key="1">
    <citation type="submission" date="2024-08" db="EMBL/GenBank/DDBJ databases">
        <authorList>
            <person name="Chaddad Z."/>
            <person name="Lamrabet M."/>
            <person name="Bouhnik O."/>
            <person name="Alami S."/>
            <person name="Wipf D."/>
            <person name="Courty P.E."/>
            <person name="Missbah El Idrissi M."/>
        </authorList>
    </citation>
    <scope>NUCLEOTIDE SEQUENCE</scope>
    <source>
        <strain evidence="1">LLZ17</strain>
    </source>
</reference>
<accession>A0AB39XF24</accession>
<organism evidence="1">
    <name type="scientific">Bradyrhizobium sp. LLZ17</name>
    <dbReference type="NCBI Taxonomy" id="3239388"/>
    <lineage>
        <taxon>Bacteria</taxon>
        <taxon>Pseudomonadati</taxon>
        <taxon>Pseudomonadota</taxon>
        <taxon>Alphaproteobacteria</taxon>
        <taxon>Hyphomicrobiales</taxon>
        <taxon>Nitrobacteraceae</taxon>
        <taxon>Bradyrhizobium</taxon>
    </lineage>
</organism>
<dbReference type="EMBL" id="CP165734">
    <property type="protein sequence ID" value="XDV55736.1"/>
    <property type="molecule type" value="Genomic_DNA"/>
</dbReference>
<evidence type="ECO:0000313" key="1">
    <source>
        <dbReference type="EMBL" id="XDV55736.1"/>
    </source>
</evidence>
<dbReference type="AlphaFoldDB" id="A0AB39XF24"/>
<proteinExistence type="predicted"/>
<gene>
    <name evidence="1" type="ORF">AB8Z38_23640</name>
</gene>
<name>A0AB39XF24_9BRAD</name>
<dbReference type="RefSeq" id="WP_369720182.1">
    <property type="nucleotide sequence ID" value="NZ_CP165734.1"/>
</dbReference>
<protein>
    <submittedName>
        <fullName evidence="1">Uncharacterized protein</fullName>
    </submittedName>
</protein>